<keyword evidence="1" id="KW-0812">Transmembrane</keyword>
<dbReference type="OrthoDB" id="9814204at2"/>
<gene>
    <name evidence="3" type="ORF">EOE67_01775</name>
</gene>
<dbReference type="Gene3D" id="3.40.710.10">
    <property type="entry name" value="DD-peptidase/beta-lactamase superfamily"/>
    <property type="match status" value="1"/>
</dbReference>
<evidence type="ECO:0000313" key="3">
    <source>
        <dbReference type="EMBL" id="RVU41944.1"/>
    </source>
</evidence>
<evidence type="ECO:0000313" key="4">
    <source>
        <dbReference type="Proteomes" id="UP000283077"/>
    </source>
</evidence>
<dbReference type="InterPro" id="IPR050789">
    <property type="entry name" value="Diverse_Enzym_Activities"/>
</dbReference>
<keyword evidence="4" id="KW-1185">Reference proteome</keyword>
<accession>A0A437R598</accession>
<reference evidence="3 4" key="1">
    <citation type="submission" date="2019-01" db="EMBL/GenBank/DDBJ databases">
        <authorList>
            <person name="Chen W.-M."/>
        </authorList>
    </citation>
    <scope>NUCLEOTIDE SEQUENCE [LARGE SCALE GENOMIC DNA]</scope>
    <source>
        <strain evidence="3 4">KYPC3</strain>
    </source>
</reference>
<name>A0A437R598_9GAMM</name>
<evidence type="ECO:0000259" key="2">
    <source>
        <dbReference type="Pfam" id="PF00144"/>
    </source>
</evidence>
<proteinExistence type="predicted"/>
<keyword evidence="1" id="KW-0472">Membrane</keyword>
<dbReference type="Pfam" id="PF00144">
    <property type="entry name" value="Beta-lactamase"/>
    <property type="match status" value="1"/>
</dbReference>
<organism evidence="3 4">
    <name type="scientific">Rheinheimera riviphila</name>
    <dbReference type="NCBI Taxonomy" id="1834037"/>
    <lineage>
        <taxon>Bacteria</taxon>
        <taxon>Pseudomonadati</taxon>
        <taxon>Pseudomonadota</taxon>
        <taxon>Gammaproteobacteria</taxon>
        <taxon>Chromatiales</taxon>
        <taxon>Chromatiaceae</taxon>
        <taxon>Rheinheimera</taxon>
    </lineage>
</organism>
<dbReference type="InterPro" id="IPR001466">
    <property type="entry name" value="Beta-lactam-related"/>
</dbReference>
<protein>
    <submittedName>
        <fullName evidence="3">Class C beta-lactamase-related serine hydrolase</fullName>
    </submittedName>
</protein>
<comment type="caution">
    <text evidence="3">The sequence shown here is derived from an EMBL/GenBank/DDBJ whole genome shotgun (WGS) entry which is preliminary data.</text>
</comment>
<keyword evidence="1" id="KW-1133">Transmembrane helix</keyword>
<dbReference type="InterPro" id="IPR012338">
    <property type="entry name" value="Beta-lactam/transpept-like"/>
</dbReference>
<dbReference type="GO" id="GO:0016787">
    <property type="term" value="F:hydrolase activity"/>
    <property type="evidence" value="ECO:0007669"/>
    <property type="project" value="UniProtKB-KW"/>
</dbReference>
<feature type="transmembrane region" description="Helical" evidence="1">
    <location>
        <begin position="21"/>
        <end position="38"/>
    </location>
</feature>
<feature type="domain" description="Beta-lactamase-related" evidence="2">
    <location>
        <begin position="93"/>
        <end position="372"/>
    </location>
</feature>
<dbReference type="SUPFAM" id="SSF56601">
    <property type="entry name" value="beta-lactamase/transpeptidase-like"/>
    <property type="match status" value="1"/>
</dbReference>
<evidence type="ECO:0000256" key="1">
    <source>
        <dbReference type="SAM" id="Phobius"/>
    </source>
</evidence>
<dbReference type="AlphaFoldDB" id="A0A437R598"/>
<dbReference type="PANTHER" id="PTHR43283:SF7">
    <property type="entry name" value="BETA-LACTAMASE-RELATED DOMAIN-CONTAINING PROTEIN"/>
    <property type="match status" value="1"/>
</dbReference>
<dbReference type="PANTHER" id="PTHR43283">
    <property type="entry name" value="BETA-LACTAMASE-RELATED"/>
    <property type="match status" value="1"/>
</dbReference>
<keyword evidence="3" id="KW-0378">Hydrolase</keyword>
<sequence>MHLSSEARLSQVTTSKRFIRLGYVALFGVLLVAANWLFEAAWSDIRTGPLPVLLDDGWSVNQTAAGFNQVALHQTLTNALEEPFNIHSIIVERHGKLVAEYYQTGPDRSVYALWSRPQHFEPTTLHDVRSVGKSVTSLLFGIAAAQYPLLHPDTVVADLYSDQCVSQRPAHQSLKISHLLTMSSGLDWQEGAGIVDDEIQMFWRKDLVCHVLNRGITTQPGGSFGYNSGATALLADLIVRHSGLSLPEFADRFLLTPMNIKDWQWATDLHGRAMAFNGLRLRPRDLVKIGRLVLNNGRWHGQQLVPESWIKDSLQPRLATGVSNFQYGYQWWTGTVIWPGSGQSLQWQAGFGNGGQRLFVVPALDLVVVTTAGAYGDIETAKRVNLLLQQIVNTVLTDGSNEHER</sequence>
<dbReference type="Proteomes" id="UP000283077">
    <property type="component" value="Unassembled WGS sequence"/>
</dbReference>
<dbReference type="EMBL" id="SACS01000001">
    <property type="protein sequence ID" value="RVU41944.1"/>
    <property type="molecule type" value="Genomic_DNA"/>
</dbReference>